<dbReference type="OrthoDB" id="7130006at2759"/>
<evidence type="ECO:0000256" key="4">
    <source>
        <dbReference type="PIRSR" id="PIRSR001112-1"/>
    </source>
</evidence>
<organism evidence="6 7">
    <name type="scientific">Tetrapyrgos nigripes</name>
    <dbReference type="NCBI Taxonomy" id="182062"/>
    <lineage>
        <taxon>Eukaryota</taxon>
        <taxon>Fungi</taxon>
        <taxon>Dikarya</taxon>
        <taxon>Basidiomycota</taxon>
        <taxon>Agaricomycotina</taxon>
        <taxon>Agaricomycetes</taxon>
        <taxon>Agaricomycetidae</taxon>
        <taxon>Agaricales</taxon>
        <taxon>Marasmiineae</taxon>
        <taxon>Marasmiaceae</taxon>
        <taxon>Tetrapyrgos</taxon>
    </lineage>
</organism>
<evidence type="ECO:0000256" key="1">
    <source>
        <dbReference type="ARBA" id="ARBA00010088"/>
    </source>
</evidence>
<dbReference type="Proteomes" id="UP000559256">
    <property type="component" value="Unassembled WGS sequence"/>
</dbReference>
<dbReference type="PRINTS" id="PR00412">
    <property type="entry name" value="EPOXHYDRLASE"/>
</dbReference>
<dbReference type="InterPro" id="IPR029058">
    <property type="entry name" value="AB_hydrolase_fold"/>
</dbReference>
<evidence type="ECO:0000313" key="6">
    <source>
        <dbReference type="EMBL" id="KAF5372985.1"/>
    </source>
</evidence>
<evidence type="ECO:0000259" key="5">
    <source>
        <dbReference type="Pfam" id="PF06441"/>
    </source>
</evidence>
<dbReference type="InterPro" id="IPR010497">
    <property type="entry name" value="Epoxide_hydro_N"/>
</dbReference>
<comment type="caution">
    <text evidence="6">The sequence shown here is derived from an EMBL/GenBank/DDBJ whole genome shotgun (WGS) entry which is preliminary data.</text>
</comment>
<sequence length="421" mass="47231">MSQPVTATSAEFPFKISVTDAQLELLRKKLDLVTFPDELQDAEWRYGVPLPIMKRLVARWKDGFDWRAEEKKLNDELPQFTRDIEVAVHGNLTIHYVHKKSTLETAIPLLFVHGWPGSFIEVRKILPLLLQTSEDGNFPSFHVVAFSLPGYAFSEAPKKSGFEAKQYGEIGHKLMLALGYNEYVTSGGDWGRIITQKMAQIYGGKHVKAWHTNMPSLGISPTLTSHPILYLQSLIKPLTAVEKAGLERSKWFNTEGRGYFAEQSTQPQTLGYSLSDSPVGLLAWIYEKLVNWTDAYPWTDDEVLTWVSIYYFSQAGPAASTRIYYEITHSPGGLSALGEKPPRIPMGVSYFPKELIIAPRSWVRTVGNLVFESEHSSGGHFAAYEKPNEIVDDLRNMFGRKKGKNGPAFGVVSGRNGFQPA</sequence>
<dbReference type="Gene3D" id="3.40.50.1820">
    <property type="entry name" value="alpha/beta hydrolase"/>
    <property type="match status" value="1"/>
</dbReference>
<keyword evidence="3" id="KW-0378">Hydrolase</keyword>
<feature type="active site" description="Proton acceptor" evidence="4">
    <location>
        <position position="380"/>
    </location>
</feature>
<evidence type="ECO:0000256" key="3">
    <source>
        <dbReference type="ARBA" id="ARBA00022801"/>
    </source>
</evidence>
<name>A0A8H5GXY9_9AGAR</name>
<keyword evidence="7" id="KW-1185">Reference proteome</keyword>
<dbReference type="PANTHER" id="PTHR21661">
    <property type="entry name" value="EPOXIDE HYDROLASE 1-RELATED"/>
    <property type="match status" value="1"/>
</dbReference>
<reference evidence="6 7" key="1">
    <citation type="journal article" date="2020" name="ISME J.">
        <title>Uncovering the hidden diversity of litter-decomposition mechanisms in mushroom-forming fungi.</title>
        <authorList>
            <person name="Floudas D."/>
            <person name="Bentzer J."/>
            <person name="Ahren D."/>
            <person name="Johansson T."/>
            <person name="Persson P."/>
            <person name="Tunlid A."/>
        </authorList>
    </citation>
    <scope>NUCLEOTIDE SEQUENCE [LARGE SCALE GENOMIC DNA]</scope>
    <source>
        <strain evidence="6 7">CBS 291.85</strain>
    </source>
</reference>
<dbReference type="SUPFAM" id="SSF53474">
    <property type="entry name" value="alpha/beta-Hydrolases"/>
    <property type="match status" value="1"/>
</dbReference>
<proteinExistence type="inferred from homology"/>
<dbReference type="AlphaFoldDB" id="A0A8H5GXY9"/>
<dbReference type="EMBL" id="JAACJM010000004">
    <property type="protein sequence ID" value="KAF5372985.1"/>
    <property type="molecule type" value="Genomic_DNA"/>
</dbReference>
<protein>
    <recommendedName>
        <fullName evidence="5">Epoxide hydrolase N-terminal domain-containing protein</fullName>
    </recommendedName>
</protein>
<dbReference type="GO" id="GO:0004301">
    <property type="term" value="F:epoxide hydrolase activity"/>
    <property type="evidence" value="ECO:0007669"/>
    <property type="project" value="TreeGrafter"/>
</dbReference>
<comment type="similarity">
    <text evidence="1">Belongs to the peptidase S33 family.</text>
</comment>
<feature type="active site" description="Proton donor" evidence="4">
    <location>
        <position position="324"/>
    </location>
</feature>
<feature type="active site" description="Nucleophile" evidence="4">
    <location>
        <position position="189"/>
    </location>
</feature>
<dbReference type="InterPro" id="IPR016292">
    <property type="entry name" value="Epoxide_hydrolase"/>
</dbReference>
<accession>A0A8H5GXY9</accession>
<dbReference type="PIRSF" id="PIRSF001112">
    <property type="entry name" value="Epoxide_hydrolase"/>
    <property type="match status" value="1"/>
</dbReference>
<dbReference type="PANTHER" id="PTHR21661:SF35">
    <property type="entry name" value="EPOXIDE HYDROLASE"/>
    <property type="match status" value="1"/>
</dbReference>
<dbReference type="Pfam" id="PF06441">
    <property type="entry name" value="EHN"/>
    <property type="match status" value="1"/>
</dbReference>
<dbReference type="InterPro" id="IPR000639">
    <property type="entry name" value="Epox_hydrolase-like"/>
</dbReference>
<evidence type="ECO:0000256" key="2">
    <source>
        <dbReference type="ARBA" id="ARBA00022797"/>
    </source>
</evidence>
<feature type="domain" description="Epoxide hydrolase N-terminal" evidence="5">
    <location>
        <begin position="13"/>
        <end position="122"/>
    </location>
</feature>
<gene>
    <name evidence="6" type="ORF">D9758_001448</name>
</gene>
<dbReference type="GO" id="GO:0097176">
    <property type="term" value="P:epoxide metabolic process"/>
    <property type="evidence" value="ECO:0007669"/>
    <property type="project" value="TreeGrafter"/>
</dbReference>
<keyword evidence="2" id="KW-0058">Aromatic hydrocarbons catabolism</keyword>
<evidence type="ECO:0000313" key="7">
    <source>
        <dbReference type="Proteomes" id="UP000559256"/>
    </source>
</evidence>